<gene>
    <name evidence="2" type="ORF">IV57_GL002499</name>
</gene>
<sequence>MVLSSSNSLIVFADSDDSAAMAQAPDGVPVGQYFSILDPMKPASADENYPFMHNSAKISSDNSDIVVLAQGTKRDTDVKDGMYGAVWSEMNKDNYIDISKKQTISTWLYFGSGNIADPTINGEGISLVLHNDNRKNSSNQSRALGAGYQALGSLGYDQSTVPYIYRLYGLTKTYKSAKLPSPDGVAKTAIQNSIALDFDTQRNDTDSGSSLNSPINLFQTSPDYNFSGTATGVTDYTLNGFDTVDTSDPFGRNISKDYPGYNDLIAQRPLGQYSLRQGNSGGYGYGMISTTYPGNPLTYQLGLLSSKNGDYSYFSSGKKAMAAVQAYAKAASLVDGSYSNNKPIYWHHVTFVWDPARDANGVPTKDGMPVTGGTPASINYKFNDKMPDGSTNTSASSYYSEVDDSIPVDPTQFNLTGGNTKVYWGLTGANSDNDSVYSKMAIFESIPALATATVSSRIVDHSLNDQIITDDKDTTTVPNSIVFNDDKLTFNYNLKFDPDSSHQNWNDIVSKIDLPNADINFTQPGTITYHTNAGQSDDKTETIPLDWQTEDKDQLQHKLAHSLGTFVDATNNPNQYTSADINFDGTAVNKTDTLITVDPKSSVFTGSNAIESTSSPKFYIDNTSGNNQQLQLEVSNDLAFQNINYQVTNPLIHRATPFTLNVTSLKSPWILQASTNGMYLNGTGSKFNGDLIYKKNATDNPLTLSNTPQEIDSDSNSYDDVTTSQLAKNWTDETGLLLKPTAANNQAGKYTGTVTWEVINGPSNTNKD</sequence>
<reference evidence="2 3" key="1">
    <citation type="journal article" date="2015" name="Genome Announc.">
        <title>Expanding the biotechnology potential of lactobacilli through comparative genomics of 213 strains and associated genera.</title>
        <authorList>
            <person name="Sun Z."/>
            <person name="Harris H.M."/>
            <person name="McCann A."/>
            <person name="Guo C."/>
            <person name="Argimon S."/>
            <person name="Zhang W."/>
            <person name="Yang X."/>
            <person name="Jeffery I.B."/>
            <person name="Cooney J.C."/>
            <person name="Kagawa T.F."/>
            <person name="Liu W."/>
            <person name="Song Y."/>
            <person name="Salvetti E."/>
            <person name="Wrobel A."/>
            <person name="Rasinkangas P."/>
            <person name="Parkhill J."/>
            <person name="Rea M.C."/>
            <person name="O'Sullivan O."/>
            <person name="Ritari J."/>
            <person name="Douillard F.P."/>
            <person name="Paul Ross R."/>
            <person name="Yang R."/>
            <person name="Briner A.E."/>
            <person name="Felis G.E."/>
            <person name="de Vos W.M."/>
            <person name="Barrangou R."/>
            <person name="Klaenhammer T.R."/>
            <person name="Caufield P.W."/>
            <person name="Cui Y."/>
            <person name="Zhang H."/>
            <person name="O'Toole P.W."/>
        </authorList>
    </citation>
    <scope>NUCLEOTIDE SEQUENCE [LARGE SCALE GENOMIC DNA]</scope>
    <source>
        <strain evidence="2 3">DSM 24716</strain>
    </source>
</reference>
<evidence type="ECO:0000256" key="1">
    <source>
        <dbReference type="SAM" id="MobiDB-lite"/>
    </source>
</evidence>
<dbReference type="PATRIC" id="fig|993692.3.peg.2548"/>
<keyword evidence="3" id="KW-1185">Reference proteome</keyword>
<evidence type="ECO:0000313" key="2">
    <source>
        <dbReference type="EMBL" id="KRN99376.1"/>
    </source>
</evidence>
<name>A0A0R2LCN0_9LACO</name>
<dbReference type="AlphaFoldDB" id="A0A0R2LCN0"/>
<evidence type="ECO:0000313" key="3">
    <source>
        <dbReference type="Proteomes" id="UP000051006"/>
    </source>
</evidence>
<evidence type="ECO:0008006" key="4">
    <source>
        <dbReference type="Google" id="ProtNLM"/>
    </source>
</evidence>
<proteinExistence type="predicted"/>
<accession>A0A0R2LCN0</accession>
<protein>
    <recommendedName>
        <fullName evidence="4">WxL domain-containing protein</fullName>
    </recommendedName>
</protein>
<dbReference type="EMBL" id="JQCF01000009">
    <property type="protein sequence ID" value="KRN99376.1"/>
    <property type="molecule type" value="Genomic_DNA"/>
</dbReference>
<comment type="caution">
    <text evidence="2">The sequence shown here is derived from an EMBL/GenBank/DDBJ whole genome shotgun (WGS) entry which is preliminary data.</text>
</comment>
<organism evidence="2 3">
    <name type="scientific">Companilactobacillus kimchiensis</name>
    <dbReference type="NCBI Taxonomy" id="993692"/>
    <lineage>
        <taxon>Bacteria</taxon>
        <taxon>Bacillati</taxon>
        <taxon>Bacillota</taxon>
        <taxon>Bacilli</taxon>
        <taxon>Lactobacillales</taxon>
        <taxon>Lactobacillaceae</taxon>
        <taxon>Companilactobacillus</taxon>
    </lineage>
</organism>
<dbReference type="Proteomes" id="UP000051006">
    <property type="component" value="Unassembled WGS sequence"/>
</dbReference>
<feature type="region of interest" description="Disordered" evidence="1">
    <location>
        <begin position="698"/>
        <end position="720"/>
    </location>
</feature>